<sequence length="301" mass="34251">MKLTILGCYAATPRTMTNPTSQVLEIKNHMFLIDCGEGTQVQLRKNKVKFSRINHIFISHLHGDHFFGLPGLVSTFRLLGREQDLHIYGPKGIKEAITLLMKLGDSWTNYQLTFHELRSKDPELIFEDDTVSVETIPLKHRVYTNGFLIREKLGNRKLDIEAVALYKINKAHFRNIKKGKDVILDDGRKISNEKLTIDPPNPKSYAYCSDTGYNLDMVEQINQSDALYHESTFLESEARLAPKTKHCTAKEAAAIANAANVGTLILGHYSTRYKSIELFKEEAEEIFQNTQLADDGKVFEF</sequence>
<keyword evidence="8" id="KW-0862">Zinc</keyword>
<evidence type="ECO:0000256" key="8">
    <source>
        <dbReference type="ARBA" id="ARBA00022833"/>
    </source>
</evidence>
<dbReference type="Pfam" id="PF23023">
    <property type="entry name" value="Anti-Pycsar_Apyc1"/>
    <property type="match status" value="1"/>
</dbReference>
<dbReference type="SUPFAM" id="SSF56281">
    <property type="entry name" value="Metallo-hydrolase/oxidoreductase"/>
    <property type="match status" value="1"/>
</dbReference>
<dbReference type="GO" id="GO:0046872">
    <property type="term" value="F:metal ion binding"/>
    <property type="evidence" value="ECO:0007669"/>
    <property type="project" value="UniProtKB-KW"/>
</dbReference>
<dbReference type="PANTHER" id="PTHR46018:SF2">
    <property type="entry name" value="ZINC PHOSPHODIESTERASE ELAC PROTEIN 1"/>
    <property type="match status" value="1"/>
</dbReference>
<proteinExistence type="inferred from homology"/>
<keyword evidence="6" id="KW-0255">Endonuclease</keyword>
<keyword evidence="3" id="KW-0819">tRNA processing</keyword>
<evidence type="ECO:0000256" key="4">
    <source>
        <dbReference type="ARBA" id="ARBA00022722"/>
    </source>
</evidence>
<dbReference type="EMBL" id="LAZR01011210">
    <property type="protein sequence ID" value="KKM62874.1"/>
    <property type="molecule type" value="Genomic_DNA"/>
</dbReference>
<evidence type="ECO:0000256" key="2">
    <source>
        <dbReference type="ARBA" id="ARBA00011738"/>
    </source>
</evidence>
<dbReference type="Gene3D" id="3.60.15.10">
    <property type="entry name" value="Ribonuclease Z/Hydroxyacylglutathione hydrolase-like"/>
    <property type="match status" value="1"/>
</dbReference>
<evidence type="ECO:0000256" key="3">
    <source>
        <dbReference type="ARBA" id="ARBA00022694"/>
    </source>
</evidence>
<keyword evidence="4" id="KW-0540">Nuclease</keyword>
<dbReference type="NCBIfam" id="TIGR02651">
    <property type="entry name" value="RNase_Z"/>
    <property type="match status" value="1"/>
</dbReference>
<keyword evidence="7" id="KW-0378">Hydrolase</keyword>
<comment type="subunit">
    <text evidence="2">Homodimer.</text>
</comment>
<evidence type="ECO:0000313" key="9">
    <source>
        <dbReference type="EMBL" id="KKM62874.1"/>
    </source>
</evidence>
<evidence type="ECO:0000256" key="7">
    <source>
        <dbReference type="ARBA" id="ARBA00022801"/>
    </source>
</evidence>
<evidence type="ECO:0000256" key="1">
    <source>
        <dbReference type="ARBA" id="ARBA00001947"/>
    </source>
</evidence>
<protein>
    <submittedName>
        <fullName evidence="9">Uncharacterized protein</fullName>
    </submittedName>
</protein>
<reference evidence="9" key="1">
    <citation type="journal article" date="2015" name="Nature">
        <title>Complex archaea that bridge the gap between prokaryotes and eukaryotes.</title>
        <authorList>
            <person name="Spang A."/>
            <person name="Saw J.H."/>
            <person name="Jorgensen S.L."/>
            <person name="Zaremba-Niedzwiedzka K."/>
            <person name="Martijn J."/>
            <person name="Lind A.E."/>
            <person name="van Eijk R."/>
            <person name="Schleper C."/>
            <person name="Guy L."/>
            <person name="Ettema T.J."/>
        </authorList>
    </citation>
    <scope>NUCLEOTIDE SEQUENCE</scope>
</reference>
<dbReference type="PANTHER" id="PTHR46018">
    <property type="entry name" value="ZINC PHOSPHODIESTERASE ELAC PROTEIN 1"/>
    <property type="match status" value="1"/>
</dbReference>
<comment type="caution">
    <text evidence="9">The sequence shown here is derived from an EMBL/GenBank/DDBJ whole genome shotgun (WGS) entry which is preliminary data.</text>
</comment>
<dbReference type="InterPro" id="IPR013471">
    <property type="entry name" value="RNase_Z/BN"/>
</dbReference>
<dbReference type="CDD" id="cd07717">
    <property type="entry name" value="RNaseZ_ZiPD-like_MBL-fold"/>
    <property type="match status" value="1"/>
</dbReference>
<evidence type="ECO:0000256" key="6">
    <source>
        <dbReference type="ARBA" id="ARBA00022759"/>
    </source>
</evidence>
<dbReference type="AlphaFoldDB" id="A0A0F9IZQ6"/>
<dbReference type="GO" id="GO:0042781">
    <property type="term" value="F:3'-tRNA processing endoribonuclease activity"/>
    <property type="evidence" value="ECO:0007669"/>
    <property type="project" value="TreeGrafter"/>
</dbReference>
<dbReference type="InterPro" id="IPR036866">
    <property type="entry name" value="RibonucZ/Hydroxyglut_hydro"/>
</dbReference>
<gene>
    <name evidence="9" type="ORF">LCGC14_1517280</name>
</gene>
<name>A0A0F9IZQ6_9ZZZZ</name>
<comment type="cofactor">
    <cofactor evidence="1">
        <name>Zn(2+)</name>
        <dbReference type="ChEBI" id="CHEBI:29105"/>
    </cofactor>
</comment>
<keyword evidence="5" id="KW-0479">Metal-binding</keyword>
<accession>A0A0F9IZQ6</accession>
<organism evidence="9">
    <name type="scientific">marine sediment metagenome</name>
    <dbReference type="NCBI Taxonomy" id="412755"/>
    <lineage>
        <taxon>unclassified sequences</taxon>
        <taxon>metagenomes</taxon>
        <taxon>ecological metagenomes</taxon>
    </lineage>
</organism>
<evidence type="ECO:0000256" key="5">
    <source>
        <dbReference type="ARBA" id="ARBA00022723"/>
    </source>
</evidence>
<dbReference type="HAMAP" id="MF_01818">
    <property type="entry name" value="RNase_Z_BN"/>
    <property type="match status" value="1"/>
</dbReference>
<dbReference type="NCBIfam" id="NF000801">
    <property type="entry name" value="PRK00055.1-3"/>
    <property type="match status" value="1"/>
</dbReference>